<dbReference type="Pfam" id="PF16277">
    <property type="entry name" value="DUF4926"/>
    <property type="match status" value="1"/>
</dbReference>
<dbReference type="CDD" id="cd00093">
    <property type="entry name" value="HTH_XRE"/>
    <property type="match status" value="1"/>
</dbReference>
<organism evidence="2 3">
    <name type="scientific">Roseateles albus</name>
    <dbReference type="NCBI Taxonomy" id="2987525"/>
    <lineage>
        <taxon>Bacteria</taxon>
        <taxon>Pseudomonadati</taxon>
        <taxon>Pseudomonadota</taxon>
        <taxon>Betaproteobacteria</taxon>
        <taxon>Burkholderiales</taxon>
        <taxon>Sphaerotilaceae</taxon>
        <taxon>Roseateles</taxon>
    </lineage>
</organism>
<dbReference type="RefSeq" id="WP_273601718.1">
    <property type="nucleotide sequence ID" value="NZ_JAQQXT010000012.1"/>
</dbReference>
<dbReference type="SUPFAM" id="SSF47413">
    <property type="entry name" value="lambda repressor-like DNA-binding domains"/>
    <property type="match status" value="1"/>
</dbReference>
<dbReference type="Proteomes" id="UP001221189">
    <property type="component" value="Unassembled WGS sequence"/>
</dbReference>
<accession>A0ABT5KHY1</accession>
<sequence length="198" mass="21249">MVIREHSKVVLTGHLPDLGLEPGALGVVIHVHALGAAYEVEFMDKDGSTLGVETVLAQDLCEAGSANVYADLNYSDAAGMQRKASLAAEIAWTIKARHLSQETAAGLLGVDQEQVSKIARGQFRWVSESSLLELVAKLGDDLPFDNVQSEFVHRGLSAIARSEAAGDGIPAEQVIAKLEAKLAAAHERRRTRKSRSKL</sequence>
<dbReference type="EMBL" id="JAQQXT010000012">
    <property type="protein sequence ID" value="MDC8773546.1"/>
    <property type="molecule type" value="Genomic_DNA"/>
</dbReference>
<evidence type="ECO:0000313" key="3">
    <source>
        <dbReference type="Proteomes" id="UP001221189"/>
    </source>
</evidence>
<reference evidence="2 3" key="1">
    <citation type="submission" date="2022-10" db="EMBL/GenBank/DDBJ databases">
        <title>Paucibacter sp. hw1 Genome sequencing.</title>
        <authorList>
            <person name="Park S."/>
        </authorList>
    </citation>
    <scope>NUCLEOTIDE SEQUENCE [LARGE SCALE GENOMIC DNA]</scope>
    <source>
        <strain evidence="3">hw1</strain>
    </source>
</reference>
<gene>
    <name evidence="2" type="ORF">PRZ03_18370</name>
</gene>
<evidence type="ECO:0000313" key="2">
    <source>
        <dbReference type="EMBL" id="MDC8773546.1"/>
    </source>
</evidence>
<comment type="caution">
    <text evidence="2">The sequence shown here is derived from an EMBL/GenBank/DDBJ whole genome shotgun (WGS) entry which is preliminary data.</text>
</comment>
<feature type="domain" description="HigA2-like helix-turn-helix" evidence="1">
    <location>
        <begin position="68"/>
        <end position="142"/>
    </location>
</feature>
<protein>
    <submittedName>
        <fullName evidence="2">XRE family transcriptional regulator</fullName>
    </submittedName>
</protein>
<dbReference type="Pfam" id="PF13744">
    <property type="entry name" value="HTH_37"/>
    <property type="match status" value="1"/>
</dbReference>
<dbReference type="InterPro" id="IPR039554">
    <property type="entry name" value="HigA2-like_HTH"/>
</dbReference>
<evidence type="ECO:0000259" key="1">
    <source>
        <dbReference type="Pfam" id="PF13744"/>
    </source>
</evidence>
<dbReference type="InterPro" id="IPR032568">
    <property type="entry name" value="DUF4926"/>
</dbReference>
<dbReference type="Gene3D" id="1.10.260.40">
    <property type="entry name" value="lambda repressor-like DNA-binding domains"/>
    <property type="match status" value="1"/>
</dbReference>
<dbReference type="InterPro" id="IPR001387">
    <property type="entry name" value="Cro/C1-type_HTH"/>
</dbReference>
<keyword evidence="3" id="KW-1185">Reference proteome</keyword>
<proteinExistence type="predicted"/>
<name>A0ABT5KHY1_9BURK</name>
<dbReference type="InterPro" id="IPR010982">
    <property type="entry name" value="Lambda_DNA-bd_dom_sf"/>
</dbReference>